<feature type="transmembrane region" description="Helical" evidence="1">
    <location>
        <begin position="147"/>
        <end position="164"/>
    </location>
</feature>
<feature type="transmembrane region" description="Helical" evidence="1">
    <location>
        <begin position="418"/>
        <end position="447"/>
    </location>
</feature>
<dbReference type="PANTHER" id="PTHR35342">
    <property type="entry name" value="TRICARBOXYLIC TRANSPORT PROTEIN"/>
    <property type="match status" value="1"/>
</dbReference>
<dbReference type="Pfam" id="PF01970">
    <property type="entry name" value="TctA"/>
    <property type="match status" value="1"/>
</dbReference>
<name>A0A8J2YF12_9RHOB</name>
<feature type="transmembrane region" description="Helical" evidence="1">
    <location>
        <begin position="20"/>
        <end position="49"/>
    </location>
</feature>
<protein>
    <recommendedName>
        <fullName evidence="2">DUF112 domain-containing protein</fullName>
    </recommendedName>
</protein>
<keyword evidence="1" id="KW-1133">Transmembrane helix</keyword>
<keyword evidence="1" id="KW-0472">Membrane</keyword>
<accession>A0A8J2YF12</accession>
<evidence type="ECO:0000313" key="4">
    <source>
        <dbReference type="Proteomes" id="UP000602745"/>
    </source>
</evidence>
<feature type="transmembrane region" description="Helical" evidence="1">
    <location>
        <begin position="200"/>
        <end position="224"/>
    </location>
</feature>
<feature type="transmembrane region" description="Helical" evidence="1">
    <location>
        <begin position="110"/>
        <end position="135"/>
    </location>
</feature>
<feature type="transmembrane region" description="Helical" evidence="1">
    <location>
        <begin position="393"/>
        <end position="412"/>
    </location>
</feature>
<evidence type="ECO:0000259" key="2">
    <source>
        <dbReference type="Pfam" id="PF01970"/>
    </source>
</evidence>
<gene>
    <name evidence="3" type="ORF">GCM10007276_01520</name>
</gene>
<dbReference type="InterPro" id="IPR002823">
    <property type="entry name" value="DUF112_TM"/>
</dbReference>
<dbReference type="PANTHER" id="PTHR35342:SF5">
    <property type="entry name" value="TRICARBOXYLIC TRANSPORT PROTEIN"/>
    <property type="match status" value="1"/>
</dbReference>
<keyword evidence="4" id="KW-1185">Reference proteome</keyword>
<dbReference type="RefSeq" id="WP_188407770.1">
    <property type="nucleotide sequence ID" value="NZ_BMCP01000001.1"/>
</dbReference>
<sequence length="508" mass="53568">MDIFADLWMGLAVAVSPINILYLLVGAMVGMVVGVIPGFGPSAGLAILLPVTMGMDPTGAIMMLAAIYYGAMYGGTITSILLNTPGESATVASTFDGYPLAKKGRAGPALVMQAVASFAGGTIGVMLLTVLAPAFAQVARNFGPPEYFLLAMLGMITLLVMLGHNWKLGLISALIGFALGTVGVDLETGQSRYTFGSAELIGGIEFIPIAIGLFGLGELFYSFYEGAHKTGADRLIRYSEEKHFWPSLHDWVSTRFTMIRGSLLGFVVGVIPGAGATIASLMAYSLERSVSKRPENFGKGEMAGLVAPEAANNAASSGAMIPLLTLGIPGSGSTAVLLAAFLMWGLRPGPLFMEQNAPLAWGFIASMYLGNMALLVINIFAIPLFVQIIRIPYRILAPIVVVICTIGTFSVASSNIEMYLMFAAGVVGFFMRLYGYSPAALLLALVLGPMAEEALRQTLMISQGSATIFFERPGSNWIMVTTVVLLVVLPLLQRFGRTARADPASAGA</sequence>
<evidence type="ECO:0000313" key="3">
    <source>
        <dbReference type="EMBL" id="GGE28026.1"/>
    </source>
</evidence>
<comment type="caution">
    <text evidence="3">The sequence shown here is derived from an EMBL/GenBank/DDBJ whole genome shotgun (WGS) entry which is preliminary data.</text>
</comment>
<dbReference type="Proteomes" id="UP000602745">
    <property type="component" value="Unassembled WGS sequence"/>
</dbReference>
<feature type="domain" description="DUF112" evidence="2">
    <location>
        <begin position="20"/>
        <end position="443"/>
    </location>
</feature>
<reference evidence="3" key="2">
    <citation type="submission" date="2020-09" db="EMBL/GenBank/DDBJ databases">
        <authorList>
            <person name="Sun Q."/>
            <person name="Sedlacek I."/>
        </authorList>
    </citation>
    <scope>NUCLEOTIDE SEQUENCE</scope>
    <source>
        <strain evidence="3">CCM 7684</strain>
    </source>
</reference>
<feature type="transmembrane region" description="Helical" evidence="1">
    <location>
        <begin position="323"/>
        <end position="346"/>
    </location>
</feature>
<feature type="transmembrane region" description="Helical" evidence="1">
    <location>
        <begin position="476"/>
        <end position="492"/>
    </location>
</feature>
<reference evidence="3" key="1">
    <citation type="journal article" date="2014" name="Int. J. Syst. Evol. Microbiol.">
        <title>Complete genome sequence of Corynebacterium casei LMG S-19264T (=DSM 44701T), isolated from a smear-ripened cheese.</title>
        <authorList>
            <consortium name="US DOE Joint Genome Institute (JGI-PGF)"/>
            <person name="Walter F."/>
            <person name="Albersmeier A."/>
            <person name="Kalinowski J."/>
            <person name="Ruckert C."/>
        </authorList>
    </citation>
    <scope>NUCLEOTIDE SEQUENCE</scope>
    <source>
        <strain evidence="3">CCM 7684</strain>
    </source>
</reference>
<evidence type="ECO:0000256" key="1">
    <source>
        <dbReference type="SAM" id="Phobius"/>
    </source>
</evidence>
<feature type="transmembrane region" description="Helical" evidence="1">
    <location>
        <begin position="170"/>
        <end position="188"/>
    </location>
</feature>
<organism evidence="3 4">
    <name type="scientific">Agaricicola taiwanensis</name>
    <dbReference type="NCBI Taxonomy" id="591372"/>
    <lineage>
        <taxon>Bacteria</taxon>
        <taxon>Pseudomonadati</taxon>
        <taxon>Pseudomonadota</taxon>
        <taxon>Alphaproteobacteria</taxon>
        <taxon>Rhodobacterales</taxon>
        <taxon>Paracoccaceae</taxon>
        <taxon>Agaricicola</taxon>
    </lineage>
</organism>
<feature type="transmembrane region" description="Helical" evidence="1">
    <location>
        <begin position="358"/>
        <end position="386"/>
    </location>
</feature>
<dbReference type="EMBL" id="BMCP01000001">
    <property type="protein sequence ID" value="GGE28026.1"/>
    <property type="molecule type" value="Genomic_DNA"/>
</dbReference>
<dbReference type="AlphaFoldDB" id="A0A8J2YF12"/>
<keyword evidence="1" id="KW-0812">Transmembrane</keyword>
<proteinExistence type="predicted"/>
<feature type="transmembrane region" description="Helical" evidence="1">
    <location>
        <begin position="263"/>
        <end position="284"/>
    </location>
</feature>
<feature type="transmembrane region" description="Helical" evidence="1">
    <location>
        <begin position="61"/>
        <end position="82"/>
    </location>
</feature>